<dbReference type="PANTHER" id="PTHR20858">
    <property type="entry name" value="PHOSPHOMETHYLPYRIMIDINE KINASE"/>
    <property type="match status" value="1"/>
</dbReference>
<dbReference type="GO" id="GO:0008902">
    <property type="term" value="F:hydroxymethylpyrimidine kinase activity"/>
    <property type="evidence" value="ECO:0007669"/>
    <property type="project" value="TreeGrafter"/>
</dbReference>
<dbReference type="EMBL" id="UOGG01000188">
    <property type="protein sequence ID" value="VAX32172.1"/>
    <property type="molecule type" value="Genomic_DNA"/>
</dbReference>
<keyword evidence="4" id="KW-0067">ATP-binding</keyword>
<feature type="domain" description="Pyridoxamine kinase/Phosphomethylpyrimidine kinase" evidence="5">
    <location>
        <begin position="14"/>
        <end position="256"/>
    </location>
</feature>
<dbReference type="NCBIfam" id="TIGR00097">
    <property type="entry name" value="HMP-P_kinase"/>
    <property type="match status" value="1"/>
</dbReference>
<dbReference type="PANTHER" id="PTHR20858:SF17">
    <property type="entry name" value="HYDROXYMETHYLPYRIMIDINE_PHOSPHOMETHYLPYRIMIDINE KINASE THI20-RELATED"/>
    <property type="match status" value="1"/>
</dbReference>
<reference evidence="7" key="1">
    <citation type="submission" date="2018-06" db="EMBL/GenBank/DDBJ databases">
        <authorList>
            <person name="Zhirakovskaya E."/>
        </authorList>
    </citation>
    <scope>NUCLEOTIDE SEQUENCE</scope>
</reference>
<proteinExistence type="predicted"/>
<evidence type="ECO:0000256" key="2">
    <source>
        <dbReference type="ARBA" id="ARBA00022741"/>
    </source>
</evidence>
<accession>A0A3B1CUV9</accession>
<feature type="domain" description="Thiamine-phosphate synthase ThiN" evidence="6">
    <location>
        <begin position="275"/>
        <end position="441"/>
    </location>
</feature>
<evidence type="ECO:0000313" key="7">
    <source>
        <dbReference type="EMBL" id="VAX32172.1"/>
    </source>
</evidence>
<dbReference type="FunFam" id="3.40.1190.20:FF:000003">
    <property type="entry name" value="Phosphomethylpyrimidine kinase ThiD"/>
    <property type="match status" value="1"/>
</dbReference>
<name>A0A3B1CUV9_9ZZZZ</name>
<dbReference type="InterPro" id="IPR004399">
    <property type="entry name" value="HMP/HMP-P_kinase_dom"/>
</dbReference>
<protein>
    <submittedName>
        <fullName evidence="7">Hydroxymethylpyrimidine phosphate kinase ThiD</fullName>
        <ecNumber evidence="7">2.7.4.7</ecNumber>
    </submittedName>
</protein>
<dbReference type="GO" id="GO:0005829">
    <property type="term" value="C:cytosol"/>
    <property type="evidence" value="ECO:0007669"/>
    <property type="project" value="TreeGrafter"/>
</dbReference>
<dbReference type="InterPro" id="IPR036409">
    <property type="entry name" value="Aldolase_II/adducin_N_sf"/>
</dbReference>
<evidence type="ECO:0000259" key="6">
    <source>
        <dbReference type="Pfam" id="PF10120"/>
    </source>
</evidence>
<dbReference type="EC" id="2.7.4.7" evidence="7"/>
<keyword evidence="3 7" id="KW-0418">Kinase</keyword>
<keyword evidence="1 7" id="KW-0808">Transferase</keyword>
<dbReference type="InterPro" id="IPR029056">
    <property type="entry name" value="Ribokinase-like"/>
</dbReference>
<dbReference type="Pfam" id="PF08543">
    <property type="entry name" value="Phos_pyr_kin"/>
    <property type="match status" value="1"/>
</dbReference>
<sequence>MKTVNTALTIAGSDPSGGAGIQADLKTFSALKIFAQSVITSVTTQSTLGVKGAFHLPFETVEQQLSALLNDKKPSAVKTGMLANEAIVDCVARILKRGKIKKLVVDPVIRSSNGKTLLSAKGVQALKENLLPLALVVTPNIKEAEILSGIKITRPGDRLKAARAILKTGAKSVLITGGHLKGKPEDFFYDGGRPLLLESERLGDGDLHGTGCVFSSAIAGGLARGETLASAIAGAKEFMEQAILGGAISGQGKGNVEPLSSLYQNAERWDLYQRVSAAVDVLKDAKIGCLIPEVQSNLGVGLEGARTHQDVIGFPGRIVKYGENIVTLSPPQYGGSKHVANIVLTAMRYNPDKRAVMNIKYTPELLKICQRLKFKIATFNREDEPKNVRRKEGSSLEWGTDTAIQGCGYVPDIIYDIGGFGKEEMIRVLADDIESLVDMILKIHRLSQ</sequence>
<dbReference type="CDD" id="cd01169">
    <property type="entry name" value="HMPP_kinase"/>
    <property type="match status" value="1"/>
</dbReference>
<dbReference type="Pfam" id="PF10120">
    <property type="entry name" value="ThiN"/>
    <property type="match status" value="1"/>
</dbReference>
<evidence type="ECO:0000256" key="4">
    <source>
        <dbReference type="ARBA" id="ARBA00022840"/>
    </source>
</evidence>
<dbReference type="SUPFAM" id="SSF53639">
    <property type="entry name" value="AraD/HMP-PK domain-like"/>
    <property type="match status" value="1"/>
</dbReference>
<dbReference type="AlphaFoldDB" id="A0A3B1CUV9"/>
<dbReference type="GO" id="GO:0008972">
    <property type="term" value="F:phosphomethylpyrimidine kinase activity"/>
    <property type="evidence" value="ECO:0007669"/>
    <property type="project" value="UniProtKB-EC"/>
</dbReference>
<evidence type="ECO:0000259" key="5">
    <source>
        <dbReference type="Pfam" id="PF08543"/>
    </source>
</evidence>
<evidence type="ECO:0000256" key="3">
    <source>
        <dbReference type="ARBA" id="ARBA00022777"/>
    </source>
</evidence>
<dbReference type="InterPro" id="IPR013749">
    <property type="entry name" value="PM/HMP-P_kinase-1"/>
</dbReference>
<dbReference type="Gene3D" id="3.40.225.10">
    <property type="entry name" value="Class II aldolase/adducin N-terminal domain"/>
    <property type="match status" value="1"/>
</dbReference>
<organism evidence="7">
    <name type="scientific">hydrothermal vent metagenome</name>
    <dbReference type="NCBI Taxonomy" id="652676"/>
    <lineage>
        <taxon>unclassified sequences</taxon>
        <taxon>metagenomes</taxon>
        <taxon>ecological metagenomes</taxon>
    </lineage>
</organism>
<dbReference type="GO" id="GO:0005524">
    <property type="term" value="F:ATP binding"/>
    <property type="evidence" value="ECO:0007669"/>
    <property type="project" value="UniProtKB-KW"/>
</dbReference>
<dbReference type="GO" id="GO:0009228">
    <property type="term" value="P:thiamine biosynthetic process"/>
    <property type="evidence" value="ECO:0007669"/>
    <property type="project" value="InterPro"/>
</dbReference>
<evidence type="ECO:0000256" key="1">
    <source>
        <dbReference type="ARBA" id="ARBA00022679"/>
    </source>
</evidence>
<dbReference type="InterPro" id="IPR019293">
    <property type="entry name" value="ThiN"/>
</dbReference>
<dbReference type="SUPFAM" id="SSF53613">
    <property type="entry name" value="Ribokinase-like"/>
    <property type="match status" value="1"/>
</dbReference>
<gene>
    <name evidence="7" type="ORF">MNBD_NITROSPINAE05-1275</name>
</gene>
<dbReference type="Gene3D" id="3.40.1190.20">
    <property type="match status" value="1"/>
</dbReference>
<keyword evidence="2" id="KW-0547">Nucleotide-binding</keyword>